<dbReference type="RefSeq" id="WP_379761449.1">
    <property type="nucleotide sequence ID" value="NZ_JBHRSQ010000040.1"/>
</dbReference>
<keyword evidence="3" id="KW-1185">Reference proteome</keyword>
<gene>
    <name evidence="2" type="ORF">ACFODV_16630</name>
</gene>
<dbReference type="Pfam" id="PF09722">
    <property type="entry name" value="Xre_MbcA_ParS_C"/>
    <property type="match status" value="1"/>
</dbReference>
<proteinExistence type="predicted"/>
<organism evidence="2 3">
    <name type="scientific">Halomonas tibetensis</name>
    <dbReference type="NCBI Taxonomy" id="2259590"/>
    <lineage>
        <taxon>Bacteria</taxon>
        <taxon>Pseudomonadati</taxon>
        <taxon>Pseudomonadota</taxon>
        <taxon>Gammaproteobacteria</taxon>
        <taxon>Oceanospirillales</taxon>
        <taxon>Halomonadaceae</taxon>
        <taxon>Halomonas</taxon>
    </lineage>
</organism>
<evidence type="ECO:0000313" key="2">
    <source>
        <dbReference type="EMBL" id="MFC2993646.1"/>
    </source>
</evidence>
<reference evidence="3" key="1">
    <citation type="journal article" date="2019" name="Int. J. Syst. Evol. Microbiol.">
        <title>The Global Catalogue of Microorganisms (GCM) 10K type strain sequencing project: providing services to taxonomists for standard genome sequencing and annotation.</title>
        <authorList>
            <consortium name="The Broad Institute Genomics Platform"/>
            <consortium name="The Broad Institute Genome Sequencing Center for Infectious Disease"/>
            <person name="Wu L."/>
            <person name="Ma J."/>
        </authorList>
    </citation>
    <scope>NUCLEOTIDE SEQUENCE [LARGE SCALE GENOMIC DNA]</scope>
    <source>
        <strain evidence="3">KCTC 52660</strain>
    </source>
</reference>
<sequence length="151" mass="17103">MDVIDRETAQAIGNGESLFAGLDLPEDIFTDNVVFIRQVRAGISGQLVRRAIKVLNERDLFVTLLETDSSNLHRFYKRKALGRNQSEEVLDTLRLYYQAANVFGDADVAREWMHCEVPALRGSRPVDLVDTAQGRDMIRQVLGKIEYGEFS</sequence>
<feature type="domain" description="Antitoxin Xre/MbcA/ParS-like toxin-binding" evidence="1">
    <location>
        <begin position="98"/>
        <end position="148"/>
    </location>
</feature>
<dbReference type="InterPro" id="IPR024467">
    <property type="entry name" value="Xre/MbcA/ParS-like_toxin-bd"/>
</dbReference>
<protein>
    <submittedName>
        <fullName evidence="2">Antitoxin Xre/MbcA/ParS toxin-binding domain-containing protein</fullName>
    </submittedName>
</protein>
<name>A0ABV7B9P3_9GAMM</name>
<accession>A0ABV7B9P3</accession>
<comment type="caution">
    <text evidence="2">The sequence shown here is derived from an EMBL/GenBank/DDBJ whole genome shotgun (WGS) entry which is preliminary data.</text>
</comment>
<evidence type="ECO:0000313" key="3">
    <source>
        <dbReference type="Proteomes" id="UP001595386"/>
    </source>
</evidence>
<dbReference type="EMBL" id="JBHRSQ010000040">
    <property type="protein sequence ID" value="MFC2993646.1"/>
    <property type="molecule type" value="Genomic_DNA"/>
</dbReference>
<dbReference type="Proteomes" id="UP001595386">
    <property type="component" value="Unassembled WGS sequence"/>
</dbReference>
<evidence type="ECO:0000259" key="1">
    <source>
        <dbReference type="Pfam" id="PF09722"/>
    </source>
</evidence>